<organism evidence="4 5">
    <name type="scientific">Desulfovibrio subterraneus</name>
    <dbReference type="NCBI Taxonomy" id="2718620"/>
    <lineage>
        <taxon>Bacteria</taxon>
        <taxon>Pseudomonadati</taxon>
        <taxon>Thermodesulfobacteriota</taxon>
        <taxon>Desulfovibrionia</taxon>
        <taxon>Desulfovibrionales</taxon>
        <taxon>Desulfovibrionaceae</taxon>
        <taxon>Desulfovibrio</taxon>
    </lineage>
</organism>
<dbReference type="InterPro" id="IPR029058">
    <property type="entry name" value="AB_hydrolase_fold"/>
</dbReference>
<dbReference type="InterPro" id="IPR001031">
    <property type="entry name" value="Thioesterase"/>
</dbReference>
<keyword evidence="5" id="KW-1185">Reference proteome</keyword>
<dbReference type="SUPFAM" id="SSF53474">
    <property type="entry name" value="alpha/beta-Hydrolases"/>
    <property type="match status" value="1"/>
</dbReference>
<comment type="similarity">
    <text evidence="1">Belongs to the thioesterase family.</text>
</comment>
<dbReference type="AlphaFoldDB" id="A0A7J0BP25"/>
<dbReference type="Proteomes" id="UP000503840">
    <property type="component" value="Unassembled WGS sequence"/>
</dbReference>
<dbReference type="Pfam" id="PF00975">
    <property type="entry name" value="Thioesterase"/>
    <property type="match status" value="1"/>
</dbReference>
<dbReference type="RefSeq" id="WP_174406563.1">
    <property type="nucleotide sequence ID" value="NZ_BLVO01000016.1"/>
</dbReference>
<protein>
    <submittedName>
        <fullName evidence="4">Thioesterase</fullName>
    </submittedName>
</protein>
<sequence length="247" mass="27453">MAPETTATLFCIPHAGGSAAHYTQLRSFLPDTLRLHPLELPGRGRRHNEPLHTSMSTLCNDLLDAIRPEAEAAPYAIFGHSMGGLLAFLCAMRAAERNMPLPRRLFLSATATPESPRFMPDITGLPCAQPSFEELSPEQLWEHVVEMGGIPQCVASSDEFRSYLMPVLHADFTAVTSWKPQGTIKPIPVPITVFLGEEDFLTKEKAAEWQSLTTVDFSLHLFPGNHFYLQENWAGLADCIKQRLGQR</sequence>
<evidence type="ECO:0000259" key="3">
    <source>
        <dbReference type="SMART" id="SM00824"/>
    </source>
</evidence>
<dbReference type="GO" id="GO:0016787">
    <property type="term" value="F:hydrolase activity"/>
    <property type="evidence" value="ECO:0007669"/>
    <property type="project" value="UniProtKB-KW"/>
</dbReference>
<keyword evidence="2" id="KW-0378">Hydrolase</keyword>
<evidence type="ECO:0000313" key="4">
    <source>
        <dbReference type="EMBL" id="GFM34915.1"/>
    </source>
</evidence>
<comment type="caution">
    <text evidence="4">The sequence shown here is derived from an EMBL/GenBank/DDBJ whole genome shotgun (WGS) entry which is preliminary data.</text>
</comment>
<reference evidence="4 5" key="1">
    <citation type="submission" date="2020-05" db="EMBL/GenBank/DDBJ databases">
        <title>Draft genome sequence of Desulfovibrio sp. strain HN2T.</title>
        <authorList>
            <person name="Ueno A."/>
            <person name="Tamazawa S."/>
            <person name="Tamamura S."/>
            <person name="Murakami T."/>
            <person name="Kiyama T."/>
            <person name="Inomata H."/>
            <person name="Amano Y."/>
            <person name="Miyakawa K."/>
            <person name="Tamaki H."/>
            <person name="Naganuma T."/>
            <person name="Kaneko K."/>
        </authorList>
    </citation>
    <scope>NUCLEOTIDE SEQUENCE [LARGE SCALE GENOMIC DNA]</scope>
    <source>
        <strain evidence="4 5">HN2</strain>
    </source>
</reference>
<name>A0A7J0BP25_9BACT</name>
<proteinExistence type="inferred from homology"/>
<accession>A0A7J0BP25</accession>
<dbReference type="PANTHER" id="PTHR11487">
    <property type="entry name" value="THIOESTERASE"/>
    <property type="match status" value="1"/>
</dbReference>
<gene>
    <name evidence="4" type="ORF">DSM101010T_32800</name>
</gene>
<dbReference type="PANTHER" id="PTHR11487:SF0">
    <property type="entry name" value="S-ACYL FATTY ACID SYNTHASE THIOESTERASE, MEDIUM CHAIN"/>
    <property type="match status" value="1"/>
</dbReference>
<dbReference type="Gene3D" id="3.40.50.1820">
    <property type="entry name" value="alpha/beta hydrolase"/>
    <property type="match status" value="1"/>
</dbReference>
<dbReference type="SMART" id="SM00824">
    <property type="entry name" value="PKS_TE"/>
    <property type="match status" value="1"/>
</dbReference>
<dbReference type="InterPro" id="IPR020802">
    <property type="entry name" value="TesA-like"/>
</dbReference>
<feature type="domain" description="Thioesterase TesA-like" evidence="3">
    <location>
        <begin position="10"/>
        <end position="244"/>
    </location>
</feature>
<dbReference type="GO" id="GO:0008610">
    <property type="term" value="P:lipid biosynthetic process"/>
    <property type="evidence" value="ECO:0007669"/>
    <property type="project" value="TreeGrafter"/>
</dbReference>
<dbReference type="InterPro" id="IPR012223">
    <property type="entry name" value="TEII"/>
</dbReference>
<evidence type="ECO:0000256" key="2">
    <source>
        <dbReference type="ARBA" id="ARBA00022801"/>
    </source>
</evidence>
<dbReference type="EMBL" id="BLVO01000016">
    <property type="protein sequence ID" value="GFM34915.1"/>
    <property type="molecule type" value="Genomic_DNA"/>
</dbReference>
<evidence type="ECO:0000256" key="1">
    <source>
        <dbReference type="ARBA" id="ARBA00007169"/>
    </source>
</evidence>
<evidence type="ECO:0000313" key="5">
    <source>
        <dbReference type="Proteomes" id="UP000503840"/>
    </source>
</evidence>